<proteinExistence type="predicted"/>
<dbReference type="EMBL" id="CM004402">
    <property type="protein sequence ID" value="KAG8636043.1"/>
    <property type="molecule type" value="Genomic_DNA"/>
</dbReference>
<gene>
    <name evidence="1" type="ORF">MANES_16G093425v8</name>
</gene>
<organism evidence="1 2">
    <name type="scientific">Manihot esculenta</name>
    <name type="common">Cassava</name>
    <name type="synonym">Jatropha manihot</name>
    <dbReference type="NCBI Taxonomy" id="3983"/>
    <lineage>
        <taxon>Eukaryota</taxon>
        <taxon>Viridiplantae</taxon>
        <taxon>Streptophyta</taxon>
        <taxon>Embryophyta</taxon>
        <taxon>Tracheophyta</taxon>
        <taxon>Spermatophyta</taxon>
        <taxon>Magnoliopsida</taxon>
        <taxon>eudicotyledons</taxon>
        <taxon>Gunneridae</taxon>
        <taxon>Pentapetalae</taxon>
        <taxon>rosids</taxon>
        <taxon>fabids</taxon>
        <taxon>Malpighiales</taxon>
        <taxon>Euphorbiaceae</taxon>
        <taxon>Crotonoideae</taxon>
        <taxon>Manihoteae</taxon>
        <taxon>Manihot</taxon>
    </lineage>
</organism>
<protein>
    <submittedName>
        <fullName evidence="1">Uncharacterized protein</fullName>
    </submittedName>
</protein>
<accession>A0ACB7G6X4</accession>
<keyword evidence="2" id="KW-1185">Reference proteome</keyword>
<sequence length="333" mass="38046">MIVTTWNCRGSISSKFSQAFFQYKKLYKSDIFYLLETKVSGDNTNQICRKLGYDNWIRVEAVGYNGGIWIMWTKNFFRLQLSTDWFTENVMALWEDLNVSSNERRWLIVGDFNSLLTAEEQCGYNSFNAAGSRDFQNSLSTSELVDLGYEGTTFTWCRGRGYNNLKMARLDRALCSTNWRMAFSEAKVIRPVRLHSDHIPVIIDMRPHKSTPKLGFRFQLAWIPHKGFSDEVKHNWQKGVSIIEAAKGIGGSLSEWNRNVFGNIFAEKKRLLKRLKGVHRLSCEKVLELDRSFTAEDIFKALSNMAPNKASGPDGFQAVFLSEDVGYSGAGCI</sequence>
<dbReference type="Proteomes" id="UP000091857">
    <property type="component" value="Chromosome 16"/>
</dbReference>
<reference evidence="2" key="1">
    <citation type="journal article" date="2016" name="Nat. Biotechnol.">
        <title>Sequencing wild and cultivated cassava and related species reveals extensive interspecific hybridization and genetic diversity.</title>
        <authorList>
            <person name="Bredeson J.V."/>
            <person name="Lyons J.B."/>
            <person name="Prochnik S.E."/>
            <person name="Wu G.A."/>
            <person name="Ha C.M."/>
            <person name="Edsinger-Gonzales E."/>
            <person name="Grimwood J."/>
            <person name="Schmutz J."/>
            <person name="Rabbi I.Y."/>
            <person name="Egesi C."/>
            <person name="Nauluvula P."/>
            <person name="Lebot V."/>
            <person name="Ndunguru J."/>
            <person name="Mkamilo G."/>
            <person name="Bart R.S."/>
            <person name="Setter T.L."/>
            <person name="Gleadow R.M."/>
            <person name="Kulakow P."/>
            <person name="Ferguson M.E."/>
            <person name="Rounsley S."/>
            <person name="Rokhsar D.S."/>
        </authorList>
    </citation>
    <scope>NUCLEOTIDE SEQUENCE [LARGE SCALE GENOMIC DNA]</scope>
    <source>
        <strain evidence="2">cv. AM560-2</strain>
    </source>
</reference>
<name>A0ACB7G6X4_MANES</name>
<evidence type="ECO:0000313" key="1">
    <source>
        <dbReference type="EMBL" id="KAG8636043.1"/>
    </source>
</evidence>
<comment type="caution">
    <text evidence="1">The sequence shown here is derived from an EMBL/GenBank/DDBJ whole genome shotgun (WGS) entry which is preliminary data.</text>
</comment>
<evidence type="ECO:0000313" key="2">
    <source>
        <dbReference type="Proteomes" id="UP000091857"/>
    </source>
</evidence>